<protein>
    <recommendedName>
        <fullName evidence="1">Post-SET domain-containing protein</fullName>
    </recommendedName>
</protein>
<dbReference type="Proteomes" id="UP000015105">
    <property type="component" value="Chromosome 2D"/>
</dbReference>
<reference evidence="2" key="4">
    <citation type="submission" date="2019-03" db="UniProtKB">
        <authorList>
            <consortium name="EnsemblPlants"/>
        </authorList>
    </citation>
    <scope>IDENTIFICATION</scope>
</reference>
<dbReference type="AlphaFoldDB" id="A0A453D1D4"/>
<keyword evidence="3" id="KW-1185">Reference proteome</keyword>
<reference evidence="3" key="2">
    <citation type="journal article" date="2017" name="Nat. Plants">
        <title>The Aegilops tauschii genome reveals multiple impacts of transposons.</title>
        <authorList>
            <person name="Zhao G."/>
            <person name="Zou C."/>
            <person name="Li K."/>
            <person name="Wang K."/>
            <person name="Li T."/>
            <person name="Gao L."/>
            <person name="Zhang X."/>
            <person name="Wang H."/>
            <person name="Yang Z."/>
            <person name="Liu X."/>
            <person name="Jiang W."/>
            <person name="Mao L."/>
            <person name="Kong X."/>
            <person name="Jiao Y."/>
            <person name="Jia J."/>
        </authorList>
    </citation>
    <scope>NUCLEOTIDE SEQUENCE [LARGE SCALE GENOMIC DNA]</scope>
    <source>
        <strain evidence="3">cv. AL8/78</strain>
    </source>
</reference>
<proteinExistence type="predicted"/>
<name>A0A453D1D4_AEGTS</name>
<feature type="domain" description="Post-SET" evidence="1">
    <location>
        <begin position="15"/>
        <end position="31"/>
    </location>
</feature>
<reference evidence="3" key="1">
    <citation type="journal article" date="2014" name="Science">
        <title>Ancient hybridizations among the ancestral genomes of bread wheat.</title>
        <authorList>
            <consortium name="International Wheat Genome Sequencing Consortium,"/>
            <person name="Marcussen T."/>
            <person name="Sandve S.R."/>
            <person name="Heier L."/>
            <person name="Spannagl M."/>
            <person name="Pfeifer M."/>
            <person name="Jakobsen K.S."/>
            <person name="Wulff B.B."/>
            <person name="Steuernagel B."/>
            <person name="Mayer K.F."/>
            <person name="Olsen O.A."/>
        </authorList>
    </citation>
    <scope>NUCLEOTIDE SEQUENCE [LARGE SCALE GENOMIC DNA]</scope>
    <source>
        <strain evidence="3">cv. AL8/78</strain>
    </source>
</reference>
<dbReference type="PROSITE" id="PS50868">
    <property type="entry name" value="POST_SET"/>
    <property type="match status" value="1"/>
</dbReference>
<sequence>QDYGIDFDDERQPMKAFECLCGSRYCRGGRRHLLRKERRRSRVTGTAG</sequence>
<evidence type="ECO:0000313" key="2">
    <source>
        <dbReference type="EnsemblPlants" id="AET2Gv21054300.5"/>
    </source>
</evidence>
<evidence type="ECO:0000259" key="1">
    <source>
        <dbReference type="PROSITE" id="PS50868"/>
    </source>
</evidence>
<dbReference type="Gramene" id="AET2Gv21054300.5">
    <property type="protein sequence ID" value="AET2Gv21054300.5"/>
    <property type="gene ID" value="AET2Gv21054300"/>
</dbReference>
<dbReference type="InterPro" id="IPR003616">
    <property type="entry name" value="Post-SET_dom"/>
</dbReference>
<evidence type="ECO:0000313" key="3">
    <source>
        <dbReference type="Proteomes" id="UP000015105"/>
    </source>
</evidence>
<accession>A0A453D1D4</accession>
<dbReference type="EnsemblPlants" id="AET2Gv21054300.5">
    <property type="protein sequence ID" value="AET2Gv21054300.5"/>
    <property type="gene ID" value="AET2Gv21054300"/>
</dbReference>
<organism evidence="2 3">
    <name type="scientific">Aegilops tauschii subsp. strangulata</name>
    <name type="common">Goatgrass</name>
    <dbReference type="NCBI Taxonomy" id="200361"/>
    <lineage>
        <taxon>Eukaryota</taxon>
        <taxon>Viridiplantae</taxon>
        <taxon>Streptophyta</taxon>
        <taxon>Embryophyta</taxon>
        <taxon>Tracheophyta</taxon>
        <taxon>Spermatophyta</taxon>
        <taxon>Magnoliopsida</taxon>
        <taxon>Liliopsida</taxon>
        <taxon>Poales</taxon>
        <taxon>Poaceae</taxon>
        <taxon>BOP clade</taxon>
        <taxon>Pooideae</taxon>
        <taxon>Triticodae</taxon>
        <taxon>Triticeae</taxon>
        <taxon>Triticinae</taxon>
        <taxon>Aegilops</taxon>
    </lineage>
</organism>
<reference evidence="2" key="3">
    <citation type="journal article" date="2017" name="Nature">
        <title>Genome sequence of the progenitor of the wheat D genome Aegilops tauschii.</title>
        <authorList>
            <person name="Luo M.C."/>
            <person name="Gu Y.Q."/>
            <person name="Puiu D."/>
            <person name="Wang H."/>
            <person name="Twardziok S.O."/>
            <person name="Deal K.R."/>
            <person name="Huo N."/>
            <person name="Zhu T."/>
            <person name="Wang L."/>
            <person name="Wang Y."/>
            <person name="McGuire P.E."/>
            <person name="Liu S."/>
            <person name="Long H."/>
            <person name="Ramasamy R.K."/>
            <person name="Rodriguez J.C."/>
            <person name="Van S.L."/>
            <person name="Yuan L."/>
            <person name="Wang Z."/>
            <person name="Xia Z."/>
            <person name="Xiao L."/>
            <person name="Anderson O.D."/>
            <person name="Ouyang S."/>
            <person name="Liang Y."/>
            <person name="Zimin A.V."/>
            <person name="Pertea G."/>
            <person name="Qi P."/>
            <person name="Bennetzen J.L."/>
            <person name="Dai X."/>
            <person name="Dawson M.W."/>
            <person name="Muller H.G."/>
            <person name="Kugler K."/>
            <person name="Rivarola-Duarte L."/>
            <person name="Spannagl M."/>
            <person name="Mayer K.F.X."/>
            <person name="Lu F.H."/>
            <person name="Bevan M.W."/>
            <person name="Leroy P."/>
            <person name="Li P."/>
            <person name="You F.M."/>
            <person name="Sun Q."/>
            <person name="Liu Z."/>
            <person name="Lyons E."/>
            <person name="Wicker T."/>
            <person name="Salzberg S.L."/>
            <person name="Devos K.M."/>
            <person name="Dvorak J."/>
        </authorList>
    </citation>
    <scope>NUCLEOTIDE SEQUENCE [LARGE SCALE GENOMIC DNA]</scope>
    <source>
        <strain evidence="2">cv. AL8/78</strain>
    </source>
</reference>
<reference evidence="2" key="5">
    <citation type="journal article" date="2021" name="G3 (Bethesda)">
        <title>Aegilops tauschii genome assembly Aet v5.0 features greater sequence contiguity and improved annotation.</title>
        <authorList>
            <person name="Wang L."/>
            <person name="Zhu T."/>
            <person name="Rodriguez J.C."/>
            <person name="Deal K.R."/>
            <person name="Dubcovsky J."/>
            <person name="McGuire P.E."/>
            <person name="Lux T."/>
            <person name="Spannagl M."/>
            <person name="Mayer K.F.X."/>
            <person name="Baldrich P."/>
            <person name="Meyers B.C."/>
            <person name="Huo N."/>
            <person name="Gu Y.Q."/>
            <person name="Zhou H."/>
            <person name="Devos K.M."/>
            <person name="Bennetzen J.L."/>
            <person name="Unver T."/>
            <person name="Budak H."/>
            <person name="Gulick P.J."/>
            <person name="Galiba G."/>
            <person name="Kalapos B."/>
            <person name="Nelson D.R."/>
            <person name="Li P."/>
            <person name="You F.M."/>
            <person name="Luo M.C."/>
            <person name="Dvorak J."/>
        </authorList>
    </citation>
    <scope>NUCLEOTIDE SEQUENCE [LARGE SCALE GENOMIC DNA]</scope>
    <source>
        <strain evidence="2">cv. AL8/78</strain>
    </source>
</reference>